<dbReference type="CTD" id="20203138"/>
<dbReference type="InParanoid" id="T1F2T9"/>
<reference evidence="4" key="1">
    <citation type="submission" date="2012-12" db="EMBL/GenBank/DDBJ databases">
        <authorList>
            <person name="Hellsten U."/>
            <person name="Grimwood J."/>
            <person name="Chapman J.A."/>
            <person name="Shapiro H."/>
            <person name="Aerts A."/>
            <person name="Otillar R.P."/>
            <person name="Terry A.Y."/>
            <person name="Boore J.L."/>
            <person name="Simakov O."/>
            <person name="Marletaz F."/>
            <person name="Cho S.-J."/>
            <person name="Edsinger-Gonzales E."/>
            <person name="Havlak P."/>
            <person name="Kuo D.-H."/>
            <person name="Larsson T."/>
            <person name="Lv J."/>
            <person name="Arendt D."/>
            <person name="Savage R."/>
            <person name="Osoegawa K."/>
            <person name="de Jong P."/>
            <person name="Lindberg D.R."/>
            <person name="Seaver E.C."/>
            <person name="Weisblat D.A."/>
            <person name="Putnam N.H."/>
            <person name="Grigoriev I.V."/>
            <person name="Rokhsar D.S."/>
        </authorList>
    </citation>
    <scope>NUCLEOTIDE SEQUENCE</scope>
</reference>
<keyword evidence="4" id="KW-1185">Reference proteome</keyword>
<dbReference type="InterPro" id="IPR009003">
    <property type="entry name" value="Peptidase_S1_PA"/>
</dbReference>
<dbReference type="SUPFAM" id="SSF50494">
    <property type="entry name" value="Trypsin-like serine proteases"/>
    <property type="match status" value="1"/>
</dbReference>
<dbReference type="HOGENOM" id="CLU_2186764_0_0_1"/>
<evidence type="ECO:0000313" key="4">
    <source>
        <dbReference type="Proteomes" id="UP000015101"/>
    </source>
</evidence>
<dbReference type="PROSITE" id="PS00135">
    <property type="entry name" value="TRYPSIN_SER"/>
    <property type="match status" value="1"/>
</dbReference>
<evidence type="ECO:0000313" key="3">
    <source>
        <dbReference type="EnsemblMetazoa" id="HelroP170247"/>
    </source>
</evidence>
<dbReference type="EMBL" id="KB096183">
    <property type="protein sequence ID" value="ESO07709.1"/>
    <property type="molecule type" value="Genomic_DNA"/>
</dbReference>
<dbReference type="Pfam" id="PF00089">
    <property type="entry name" value="Trypsin"/>
    <property type="match status" value="1"/>
</dbReference>
<dbReference type="EnsemblMetazoa" id="HelroT170247">
    <property type="protein sequence ID" value="HelroP170247"/>
    <property type="gene ID" value="HelroG170247"/>
</dbReference>
<feature type="domain" description="Peptidase S1" evidence="1">
    <location>
        <begin position="7"/>
        <end position="63"/>
    </location>
</feature>
<dbReference type="InterPro" id="IPR033116">
    <property type="entry name" value="TRYPSIN_SER"/>
</dbReference>
<dbReference type="GO" id="GO:0006508">
    <property type="term" value="P:proteolysis"/>
    <property type="evidence" value="ECO:0007669"/>
    <property type="project" value="InterPro"/>
</dbReference>
<reference evidence="2 4" key="2">
    <citation type="journal article" date="2013" name="Nature">
        <title>Insights into bilaterian evolution from three spiralian genomes.</title>
        <authorList>
            <person name="Simakov O."/>
            <person name="Marletaz F."/>
            <person name="Cho S.J."/>
            <person name="Edsinger-Gonzales E."/>
            <person name="Havlak P."/>
            <person name="Hellsten U."/>
            <person name="Kuo D.H."/>
            <person name="Larsson T."/>
            <person name="Lv J."/>
            <person name="Arendt D."/>
            <person name="Savage R."/>
            <person name="Osoegawa K."/>
            <person name="de Jong P."/>
            <person name="Grimwood J."/>
            <person name="Chapman J.A."/>
            <person name="Shapiro H."/>
            <person name="Aerts A."/>
            <person name="Otillar R.P."/>
            <person name="Terry A.Y."/>
            <person name="Boore J.L."/>
            <person name="Grigoriev I.V."/>
            <person name="Lindberg D.R."/>
            <person name="Seaver E.C."/>
            <person name="Weisblat D.A."/>
            <person name="Putnam N.H."/>
            <person name="Rokhsar D.S."/>
        </authorList>
    </citation>
    <scope>NUCLEOTIDE SEQUENCE</scope>
</reference>
<dbReference type="OrthoDB" id="10012881at2759"/>
<evidence type="ECO:0000313" key="2">
    <source>
        <dbReference type="EMBL" id="ESO07709.1"/>
    </source>
</evidence>
<sequence>MAVLMKDCERIAGYSASSNICIGTHRGHGHSNICVGDSGGPFMCKSLAKDKWTIFGIHSFVAGYKLDWGWANYGHRVTTDKYVVSELCQASVDTSVFYYINFITETISS</sequence>
<organism evidence="3 4">
    <name type="scientific">Helobdella robusta</name>
    <name type="common">Californian leech</name>
    <dbReference type="NCBI Taxonomy" id="6412"/>
    <lineage>
        <taxon>Eukaryota</taxon>
        <taxon>Metazoa</taxon>
        <taxon>Spiralia</taxon>
        <taxon>Lophotrochozoa</taxon>
        <taxon>Annelida</taxon>
        <taxon>Clitellata</taxon>
        <taxon>Hirudinea</taxon>
        <taxon>Rhynchobdellida</taxon>
        <taxon>Glossiphoniidae</taxon>
        <taxon>Helobdella</taxon>
    </lineage>
</organism>
<gene>
    <name evidence="3" type="primary">20203138</name>
    <name evidence="2" type="ORF">HELRODRAFT_170247</name>
</gene>
<proteinExistence type="predicted"/>
<protein>
    <recommendedName>
        <fullName evidence="1">Peptidase S1 domain-containing protein</fullName>
    </recommendedName>
</protein>
<dbReference type="InterPro" id="IPR001254">
    <property type="entry name" value="Trypsin_dom"/>
</dbReference>
<dbReference type="STRING" id="6412.T1F2T9"/>
<dbReference type="GO" id="GO:0004252">
    <property type="term" value="F:serine-type endopeptidase activity"/>
    <property type="evidence" value="ECO:0007669"/>
    <property type="project" value="InterPro"/>
</dbReference>
<dbReference type="RefSeq" id="XP_009014320.1">
    <property type="nucleotide sequence ID" value="XM_009016072.1"/>
</dbReference>
<dbReference type="Proteomes" id="UP000015101">
    <property type="component" value="Unassembled WGS sequence"/>
</dbReference>
<dbReference type="AlphaFoldDB" id="T1F2T9"/>
<name>T1F2T9_HELRO</name>
<dbReference type="Gene3D" id="2.40.10.10">
    <property type="entry name" value="Trypsin-like serine proteases"/>
    <property type="match status" value="1"/>
</dbReference>
<dbReference type="InterPro" id="IPR043504">
    <property type="entry name" value="Peptidase_S1_PA_chymotrypsin"/>
</dbReference>
<reference evidence="3" key="3">
    <citation type="submission" date="2015-06" db="UniProtKB">
        <authorList>
            <consortium name="EnsemblMetazoa"/>
        </authorList>
    </citation>
    <scope>IDENTIFICATION</scope>
</reference>
<accession>T1F2T9</accession>
<dbReference type="KEGG" id="hro:HELRODRAFT_170247"/>
<evidence type="ECO:0000259" key="1">
    <source>
        <dbReference type="Pfam" id="PF00089"/>
    </source>
</evidence>
<dbReference type="EMBL" id="AMQM01003497">
    <property type="status" value="NOT_ANNOTATED_CDS"/>
    <property type="molecule type" value="Genomic_DNA"/>
</dbReference>
<dbReference type="GeneID" id="20203138"/>